<evidence type="ECO:0000313" key="5">
    <source>
        <dbReference type="EMBL" id="GFQ81508.1"/>
    </source>
</evidence>
<dbReference type="EMBL" id="BMAO01012445">
    <property type="protein sequence ID" value="GFQ81508.1"/>
    <property type="molecule type" value="Genomic_DNA"/>
</dbReference>
<comment type="subcellular location">
    <subcellularLocation>
        <location evidence="1">Membrane</location>
        <topology evidence="1">Single-pass membrane protein</topology>
    </subcellularLocation>
</comment>
<evidence type="ECO:0000256" key="4">
    <source>
        <dbReference type="ARBA" id="ARBA00023136"/>
    </source>
</evidence>
<proteinExistence type="predicted"/>
<dbReference type="Proteomes" id="UP000887116">
    <property type="component" value="Unassembled WGS sequence"/>
</dbReference>
<evidence type="ECO:0000256" key="1">
    <source>
        <dbReference type="ARBA" id="ARBA00004167"/>
    </source>
</evidence>
<sequence length="105" mass="12136">MRKLADTIHKTAVTCLMGLTLLGAITFSSQVFQYIAVKRPSRKALAEKKDEEDLTEKVFPENLSYSQKKCQVLFIEKLEHFLTFLILKPFHKSILLLQKKEHGML</sequence>
<reference evidence="5" key="1">
    <citation type="submission" date="2020-07" db="EMBL/GenBank/DDBJ databases">
        <title>Multicomponent nature underlies the extraordinary mechanical properties of spider dragline silk.</title>
        <authorList>
            <person name="Kono N."/>
            <person name="Nakamura H."/>
            <person name="Mori M."/>
            <person name="Yoshida Y."/>
            <person name="Ohtoshi R."/>
            <person name="Malay A.D."/>
            <person name="Moran D.A.P."/>
            <person name="Tomita M."/>
            <person name="Numata K."/>
            <person name="Arakawa K."/>
        </authorList>
    </citation>
    <scope>NUCLEOTIDE SEQUENCE</scope>
</reference>
<dbReference type="InterPro" id="IPR029208">
    <property type="entry name" value="COX14"/>
</dbReference>
<keyword evidence="3" id="KW-1133">Transmembrane helix</keyword>
<dbReference type="Pfam" id="PF14880">
    <property type="entry name" value="COX14"/>
    <property type="match status" value="1"/>
</dbReference>
<gene>
    <name evidence="5" type="ORF">TNCT_54661</name>
</gene>
<dbReference type="AlphaFoldDB" id="A0A8X6GFQ9"/>
<keyword evidence="6" id="KW-1185">Reference proteome</keyword>
<name>A0A8X6GFQ9_TRICU</name>
<comment type="caution">
    <text evidence="5">The sequence shown here is derived from an EMBL/GenBank/DDBJ whole genome shotgun (WGS) entry which is preliminary data.</text>
</comment>
<dbReference type="GO" id="GO:0016020">
    <property type="term" value="C:membrane"/>
    <property type="evidence" value="ECO:0007669"/>
    <property type="project" value="UniProtKB-SubCell"/>
</dbReference>
<organism evidence="5 6">
    <name type="scientific">Trichonephila clavata</name>
    <name type="common">Joro spider</name>
    <name type="synonym">Nephila clavata</name>
    <dbReference type="NCBI Taxonomy" id="2740835"/>
    <lineage>
        <taxon>Eukaryota</taxon>
        <taxon>Metazoa</taxon>
        <taxon>Ecdysozoa</taxon>
        <taxon>Arthropoda</taxon>
        <taxon>Chelicerata</taxon>
        <taxon>Arachnida</taxon>
        <taxon>Araneae</taxon>
        <taxon>Araneomorphae</taxon>
        <taxon>Entelegynae</taxon>
        <taxon>Araneoidea</taxon>
        <taxon>Nephilidae</taxon>
        <taxon>Trichonephila</taxon>
    </lineage>
</organism>
<accession>A0A8X6GFQ9</accession>
<evidence type="ECO:0000256" key="3">
    <source>
        <dbReference type="ARBA" id="ARBA00022989"/>
    </source>
</evidence>
<evidence type="ECO:0000256" key="2">
    <source>
        <dbReference type="ARBA" id="ARBA00022692"/>
    </source>
</evidence>
<evidence type="ECO:0000313" key="6">
    <source>
        <dbReference type="Proteomes" id="UP000887116"/>
    </source>
</evidence>
<protein>
    <submittedName>
        <fullName evidence="5">Uncharacterized protein</fullName>
    </submittedName>
</protein>
<keyword evidence="2" id="KW-0812">Transmembrane</keyword>
<keyword evidence="4" id="KW-0472">Membrane</keyword>